<dbReference type="GO" id="GO:0004519">
    <property type="term" value="F:endonuclease activity"/>
    <property type="evidence" value="ECO:0007669"/>
    <property type="project" value="UniProtKB-KW"/>
</dbReference>
<name>A0A6H0B7F8_METRR</name>
<keyword evidence="2" id="KW-0540">Nuclease</keyword>
<sequence>MQLPCFNEYRELFYELNKKIVPENISKMLTARGLAFWIMDDGSKQGSGLHISVYGFSNQDVDKLMFTLQDKFNLKCSIHYNRDNKPRIYIFKESMDTLITLVKPYFIKEMFYKLGL</sequence>
<geneLocation type="mitochondrion" evidence="2"/>
<dbReference type="InterPro" id="IPR004860">
    <property type="entry name" value="LAGLIDADG_dom"/>
</dbReference>
<reference evidence="2" key="1">
    <citation type="journal article" date="2020" name="Mitochondrial DNA Part B Resour">
        <title>Complete mitogenome of the entomopathogenic fungus Metarhizium rileyi.</title>
        <authorList>
            <person name="Zhang S."/>
            <person name="Ren L.-Y."/>
            <person name="Zhang Y.-J."/>
        </authorList>
    </citation>
    <scope>NUCLEOTIDE SEQUENCE</scope>
    <source>
        <strain evidence="2">RCEF 4871</strain>
    </source>
</reference>
<protein>
    <submittedName>
        <fullName evidence="2">LAGLIDADG endonuclease</fullName>
    </submittedName>
</protein>
<evidence type="ECO:0000259" key="1">
    <source>
        <dbReference type="Pfam" id="PF03161"/>
    </source>
</evidence>
<dbReference type="Gene3D" id="3.10.28.10">
    <property type="entry name" value="Homing endonucleases"/>
    <property type="match status" value="1"/>
</dbReference>
<keyword evidence="2" id="KW-0255">Endonuclease</keyword>
<feature type="domain" description="Homing endonuclease LAGLIDADG" evidence="1">
    <location>
        <begin position="2"/>
        <end position="98"/>
    </location>
</feature>
<accession>A0A6H0B7F8</accession>
<keyword evidence="2" id="KW-0496">Mitochondrion</keyword>
<dbReference type="AlphaFoldDB" id="A0A6H0B7F8"/>
<keyword evidence="2" id="KW-0378">Hydrolase</keyword>
<dbReference type="SUPFAM" id="SSF55608">
    <property type="entry name" value="Homing endonucleases"/>
    <property type="match status" value="1"/>
</dbReference>
<dbReference type="RefSeq" id="YP_009763319.1">
    <property type="nucleotide sequence ID" value="NC_047289.1"/>
</dbReference>
<organism evidence="2">
    <name type="scientific">Metarhizium rileyi (strain RCEF 4871)</name>
    <name type="common">Nomuraea rileyi</name>
    <dbReference type="NCBI Taxonomy" id="1649241"/>
    <lineage>
        <taxon>Eukaryota</taxon>
        <taxon>Fungi</taxon>
        <taxon>Dikarya</taxon>
        <taxon>Ascomycota</taxon>
        <taxon>Pezizomycotina</taxon>
        <taxon>Sordariomycetes</taxon>
        <taxon>Hypocreomycetidae</taxon>
        <taxon>Hypocreales</taxon>
        <taxon>Clavicipitaceae</taxon>
        <taxon>Metarhizium</taxon>
    </lineage>
</organism>
<dbReference type="Pfam" id="PF03161">
    <property type="entry name" value="LAGLIDADG_2"/>
    <property type="match status" value="1"/>
</dbReference>
<proteinExistence type="predicted"/>
<dbReference type="InterPro" id="IPR027434">
    <property type="entry name" value="Homing_endonucl"/>
</dbReference>
<dbReference type="EMBL" id="MT107156">
    <property type="protein sequence ID" value="QIS49097.1"/>
    <property type="molecule type" value="Genomic_DNA"/>
</dbReference>
<dbReference type="GeneID" id="54603128"/>
<evidence type="ECO:0000313" key="2">
    <source>
        <dbReference type="EMBL" id="QIS49097.1"/>
    </source>
</evidence>
<gene>
    <name evidence="2" type="primary">orf116</name>
</gene>